<dbReference type="InterPro" id="IPR025609">
    <property type="entry name" value="Lsm14-like_N"/>
</dbReference>
<evidence type="ECO:0000259" key="2">
    <source>
        <dbReference type="PROSITE" id="PS51512"/>
    </source>
</evidence>
<proteinExistence type="predicted"/>
<dbReference type="PANTHER" id="PTHR13586:SF23">
    <property type="entry name" value="DECAPPING 5-LIKE PROTEIN-RELATED"/>
    <property type="match status" value="1"/>
</dbReference>
<feature type="compositionally biased region" description="Polar residues" evidence="1">
    <location>
        <begin position="137"/>
        <end position="158"/>
    </location>
</feature>
<gene>
    <name evidence="3" type="ORF">GIB67_038408</name>
</gene>
<dbReference type="OrthoDB" id="21539at2759"/>
<name>A0A7J7NNZ5_9MAGN</name>
<dbReference type="Pfam" id="PF12701">
    <property type="entry name" value="LSM14"/>
    <property type="match status" value="1"/>
</dbReference>
<dbReference type="GO" id="GO:0033962">
    <property type="term" value="P:P-body assembly"/>
    <property type="evidence" value="ECO:0007669"/>
    <property type="project" value="TreeGrafter"/>
</dbReference>
<evidence type="ECO:0000313" key="4">
    <source>
        <dbReference type="Proteomes" id="UP000541444"/>
    </source>
</evidence>
<sequence>MISPSFSSFNGVSQILVKSYGTEGRKKEGSQILSSDVVHGLVLFKASDIKDMNIKAMSTKQVKPTPPVQIERQIHDDPAIVQIHSAHGGARLESQGSHSESYESPGSSLPHAQQHVHFTCQIPVSSASLPSDISSSLTNTPFLPSPNQHVKGNPTKLTPDQFKQPGLLAVPSTQTLHTEKRHMETMEALLKPLPSKVSPTQGSLLSFPPSKPSQIPGPLLPLPHSSRQSQLYVTQFTEEFDFIAMNEKFNKDEVWGHLGQVNQRNETEGNEINSVNSTMGDYNGHRRTPDAADIKTFGEFEQQPLYYRGGRGFQHRGNYRGSHNRGRGYDYGGMGRGGNTPAKPC</sequence>
<comment type="caution">
    <text evidence="3">The sequence shown here is derived from an EMBL/GenBank/DDBJ whole genome shotgun (WGS) entry which is preliminary data.</text>
</comment>
<protein>
    <recommendedName>
        <fullName evidence="2">DFDF domain-containing protein</fullName>
    </recommendedName>
</protein>
<dbReference type="EMBL" id="JACGCM010000671">
    <property type="protein sequence ID" value="KAF6168911.1"/>
    <property type="molecule type" value="Genomic_DNA"/>
</dbReference>
<dbReference type="InterPro" id="IPR025762">
    <property type="entry name" value="DFDF"/>
</dbReference>
<evidence type="ECO:0000256" key="1">
    <source>
        <dbReference type="SAM" id="MobiDB-lite"/>
    </source>
</evidence>
<evidence type="ECO:0000313" key="3">
    <source>
        <dbReference type="EMBL" id="KAF6168911.1"/>
    </source>
</evidence>
<reference evidence="3 4" key="1">
    <citation type="journal article" date="2020" name="IScience">
        <title>Genome Sequencing of the Endangered Kingdonia uniflora (Circaeasteraceae, Ranunculales) Reveals Potential Mechanisms of Evolutionary Specialization.</title>
        <authorList>
            <person name="Sun Y."/>
            <person name="Deng T."/>
            <person name="Zhang A."/>
            <person name="Moore M.J."/>
            <person name="Landis J.B."/>
            <person name="Lin N."/>
            <person name="Zhang H."/>
            <person name="Zhang X."/>
            <person name="Huang J."/>
            <person name="Zhang X."/>
            <person name="Sun H."/>
            <person name="Wang H."/>
        </authorList>
    </citation>
    <scope>NUCLEOTIDE SEQUENCE [LARGE SCALE GENOMIC DNA]</scope>
    <source>
        <strain evidence="3">TB1705</strain>
        <tissue evidence="3">Leaf</tissue>
    </source>
</reference>
<dbReference type="PANTHER" id="PTHR13586">
    <property type="entry name" value="SCD6 PROTEIN-RELATED"/>
    <property type="match status" value="1"/>
</dbReference>
<dbReference type="InterPro" id="IPR019050">
    <property type="entry name" value="FDF_dom"/>
</dbReference>
<dbReference type="SMART" id="SM01199">
    <property type="entry name" value="FDF"/>
    <property type="match status" value="1"/>
</dbReference>
<keyword evidence="4" id="KW-1185">Reference proteome</keyword>
<dbReference type="GO" id="GO:0000932">
    <property type="term" value="C:P-body"/>
    <property type="evidence" value="ECO:0007669"/>
    <property type="project" value="TreeGrafter"/>
</dbReference>
<dbReference type="GO" id="GO:0003729">
    <property type="term" value="F:mRNA binding"/>
    <property type="evidence" value="ECO:0007669"/>
    <property type="project" value="TreeGrafter"/>
</dbReference>
<feature type="compositionally biased region" description="Low complexity" evidence="1">
    <location>
        <begin position="96"/>
        <end position="108"/>
    </location>
</feature>
<dbReference type="PROSITE" id="PS51512">
    <property type="entry name" value="DFDF"/>
    <property type="match status" value="1"/>
</dbReference>
<dbReference type="SMART" id="SM01271">
    <property type="entry name" value="LSM14"/>
    <property type="match status" value="1"/>
</dbReference>
<dbReference type="Gene3D" id="2.30.30.100">
    <property type="match status" value="1"/>
</dbReference>
<accession>A0A7J7NNZ5</accession>
<feature type="domain" description="DFDF" evidence="2">
    <location>
        <begin position="228"/>
        <end position="264"/>
    </location>
</feature>
<dbReference type="Pfam" id="PF09532">
    <property type="entry name" value="FDF"/>
    <property type="match status" value="1"/>
</dbReference>
<feature type="region of interest" description="Disordered" evidence="1">
    <location>
        <begin position="131"/>
        <end position="161"/>
    </location>
</feature>
<dbReference type="GO" id="GO:0034063">
    <property type="term" value="P:stress granule assembly"/>
    <property type="evidence" value="ECO:0007669"/>
    <property type="project" value="TreeGrafter"/>
</dbReference>
<feature type="region of interest" description="Disordered" evidence="1">
    <location>
        <begin position="89"/>
        <end position="112"/>
    </location>
</feature>
<dbReference type="AlphaFoldDB" id="A0A7J7NNZ5"/>
<dbReference type="Proteomes" id="UP000541444">
    <property type="component" value="Unassembled WGS sequence"/>
</dbReference>
<organism evidence="3 4">
    <name type="scientific">Kingdonia uniflora</name>
    <dbReference type="NCBI Taxonomy" id="39325"/>
    <lineage>
        <taxon>Eukaryota</taxon>
        <taxon>Viridiplantae</taxon>
        <taxon>Streptophyta</taxon>
        <taxon>Embryophyta</taxon>
        <taxon>Tracheophyta</taxon>
        <taxon>Spermatophyta</taxon>
        <taxon>Magnoliopsida</taxon>
        <taxon>Ranunculales</taxon>
        <taxon>Circaeasteraceae</taxon>
        <taxon>Kingdonia</taxon>
    </lineage>
</organism>